<accession>A2C729</accession>
<dbReference type="AlphaFoldDB" id="A2C729"/>
<name>A2C729_PROM3</name>
<dbReference type="EMBL" id="CP000554">
    <property type="protein sequence ID" value="ABM77289.1"/>
    <property type="molecule type" value="Genomic_DNA"/>
</dbReference>
<evidence type="ECO:0008006" key="3">
    <source>
        <dbReference type="Google" id="ProtNLM"/>
    </source>
</evidence>
<proteinExistence type="predicted"/>
<gene>
    <name evidence="1" type="ordered locus">P9303_05371</name>
</gene>
<evidence type="ECO:0000313" key="2">
    <source>
        <dbReference type="Proteomes" id="UP000002274"/>
    </source>
</evidence>
<evidence type="ECO:0000313" key="1">
    <source>
        <dbReference type="EMBL" id="ABM77289.1"/>
    </source>
</evidence>
<dbReference type="HOGENOM" id="CLU_3412795_0_0_3"/>
<dbReference type="KEGG" id="pmf:P9303_05371"/>
<sequence length="28" mass="3182">MYGRGGLEFWDANRGTDWRASGGVTFQF</sequence>
<dbReference type="Proteomes" id="UP000002274">
    <property type="component" value="Chromosome"/>
</dbReference>
<organism evidence="1 2">
    <name type="scientific">Prochlorococcus marinus (strain MIT 9303)</name>
    <dbReference type="NCBI Taxonomy" id="59922"/>
    <lineage>
        <taxon>Bacteria</taxon>
        <taxon>Bacillati</taxon>
        <taxon>Cyanobacteriota</taxon>
        <taxon>Cyanophyceae</taxon>
        <taxon>Synechococcales</taxon>
        <taxon>Prochlorococcaceae</taxon>
        <taxon>Prochlorococcus</taxon>
    </lineage>
</organism>
<reference evidence="1 2" key="1">
    <citation type="journal article" date="2007" name="PLoS Genet.">
        <title>Patterns and implications of gene gain and loss in the evolution of Prochlorococcus.</title>
        <authorList>
            <person name="Kettler G.C."/>
            <person name="Martiny A.C."/>
            <person name="Huang K."/>
            <person name="Zucker J."/>
            <person name="Coleman M.L."/>
            <person name="Rodrigue S."/>
            <person name="Chen F."/>
            <person name="Lapidus A."/>
            <person name="Ferriera S."/>
            <person name="Johnson J."/>
            <person name="Steglich C."/>
            <person name="Church G.M."/>
            <person name="Richardson P."/>
            <person name="Chisholm S.W."/>
        </authorList>
    </citation>
    <scope>NUCLEOTIDE SEQUENCE [LARGE SCALE GENOMIC DNA]</scope>
    <source>
        <strain evidence="1 2">MIT 9303</strain>
    </source>
</reference>
<protein>
    <recommendedName>
        <fullName evidence="3">Autotransporter outer membrane beta-barrel domain-containing protein</fullName>
    </recommendedName>
</protein>